<dbReference type="InterPro" id="IPR004113">
    <property type="entry name" value="FAD-bd_oxidored_4_C"/>
</dbReference>
<evidence type="ECO:0000313" key="4">
    <source>
        <dbReference type="EMBL" id="STG49727.1"/>
    </source>
</evidence>
<dbReference type="GO" id="GO:0003824">
    <property type="term" value="F:catalytic activity"/>
    <property type="evidence" value="ECO:0007669"/>
    <property type="project" value="InterPro"/>
</dbReference>
<dbReference type="AlphaFoldDB" id="A0A376MH92"/>
<dbReference type="GO" id="GO:0050660">
    <property type="term" value="F:flavin adenine dinucleotide binding"/>
    <property type="evidence" value="ECO:0007669"/>
    <property type="project" value="InterPro"/>
</dbReference>
<organism evidence="4 5">
    <name type="scientific">Escherichia coli</name>
    <dbReference type="NCBI Taxonomy" id="562"/>
    <lineage>
        <taxon>Bacteria</taxon>
        <taxon>Pseudomonadati</taxon>
        <taxon>Pseudomonadota</taxon>
        <taxon>Gammaproteobacteria</taxon>
        <taxon>Enterobacterales</taxon>
        <taxon>Enterobacteriaceae</taxon>
        <taxon>Escherichia</taxon>
    </lineage>
</organism>
<dbReference type="Gene3D" id="3.30.300.330">
    <property type="match status" value="1"/>
</dbReference>
<evidence type="ECO:0000313" key="5">
    <source>
        <dbReference type="Proteomes" id="UP000254817"/>
    </source>
</evidence>
<accession>A0A376MH92</accession>
<feature type="domain" description="FAD-binding oxidoreductase/transferase type 4 C-terminal" evidence="3">
    <location>
        <begin position="30"/>
        <end position="130"/>
    </location>
</feature>
<keyword evidence="2" id="KW-0274">FAD</keyword>
<evidence type="ECO:0000256" key="1">
    <source>
        <dbReference type="ARBA" id="ARBA00022630"/>
    </source>
</evidence>
<evidence type="ECO:0000256" key="2">
    <source>
        <dbReference type="ARBA" id="ARBA00022827"/>
    </source>
</evidence>
<dbReference type="InterPro" id="IPR016164">
    <property type="entry name" value="FAD-linked_Oxase-like_C"/>
</dbReference>
<protein>
    <submittedName>
        <fullName evidence="4">Putative FAD-binding oxidoreductase</fullName>
    </submittedName>
</protein>
<keyword evidence="1" id="KW-0285">Flavoprotein</keyword>
<reference evidence="4 5" key="1">
    <citation type="submission" date="2018-06" db="EMBL/GenBank/DDBJ databases">
        <authorList>
            <consortium name="Pathogen Informatics"/>
            <person name="Doyle S."/>
        </authorList>
    </citation>
    <scope>NUCLEOTIDE SEQUENCE [LARGE SCALE GENOMIC DNA]</scope>
    <source>
        <strain evidence="4 5">NCTC11112</strain>
    </source>
</reference>
<sequence>MCRSSKPATWALPPKCPAAGSCIHEIYESVINRIRTEFPHADDITMLGGHSSHSYQNGTNMYFVYDYNVVDCKPEEEIDKYHNPLNKIICEETIRLGGSMVHHHGIGKHRVHWSKLEHGSAWTLLEGLKNSSILTAL</sequence>
<gene>
    <name evidence="4" type="ORF">NCTC11112_00108</name>
</gene>
<evidence type="ECO:0000259" key="3">
    <source>
        <dbReference type="Pfam" id="PF02913"/>
    </source>
</evidence>
<dbReference type="SUPFAM" id="SSF55103">
    <property type="entry name" value="FAD-linked oxidases, C-terminal domain"/>
    <property type="match status" value="1"/>
</dbReference>
<dbReference type="Proteomes" id="UP000254817">
    <property type="component" value="Unassembled WGS sequence"/>
</dbReference>
<proteinExistence type="predicted"/>
<dbReference type="EMBL" id="UGAW01000001">
    <property type="protein sequence ID" value="STG49727.1"/>
    <property type="molecule type" value="Genomic_DNA"/>
</dbReference>
<dbReference type="Pfam" id="PF02913">
    <property type="entry name" value="FAD-oxidase_C"/>
    <property type="match status" value="1"/>
</dbReference>
<name>A0A376MH92_ECOLX</name>